<proteinExistence type="predicted"/>
<dbReference type="Proteomes" id="UP000824881">
    <property type="component" value="Unassembled WGS sequence"/>
</dbReference>
<gene>
    <name evidence="1" type="ORF">CCMSSC00406_0001662</name>
</gene>
<dbReference type="EMBL" id="WQMT02000009">
    <property type="protein sequence ID" value="KAG9219252.1"/>
    <property type="molecule type" value="Genomic_DNA"/>
</dbReference>
<sequence>MAASSSLANQMDVDETAIDEGLYSRQLYVLGHEAMKRMAVSNVLIVGVKGLGVEIAKNIVLAGVKSVTIFDPEPVTIQDLSTQFFLREGDVGKPRGEATAPRLAELNTYVPVRNLPGQPGQEITIDLIQGFQAVVLCGVPYSKQLEINDWTHQNGVHFIAAETRGLFGSVFNDFGPKFTCVDPTGESPLSGMIVSVEQDKEGLVTCLDETRHGLEDGDFVTFTEVQGMTELNGCEPRKISVKGPYTFSIGDTTGLSPYKTGGIFTQVKMPKIIDFKPLRESRENPEYFVTDFAKFDRPATLHAGFQALSQFAEQNKRYPRPRNTEDAAVLVDLARKINADADEKVLIELAYQATGDVSPIIAVIGGFVAQEVLKACSAKFHPMFQHMYFDSLESLPDQLPTEQDCQPLGTRYDGQIAVFGKTFQDKIADHRQFLVGSGAIGCEMLKNWSMMGLASGPNGIIHVTDLDTIEKSNLNRQFLFRAKDLGKFKAEVAAAAVADMNPDLDGKILARQDPVGHETEDVYSTEFFSSIDGVTNALDNIKARLYMDQRCVFYEKPLLESGTLGTKGNTQVIIPHLTESYSSSQDPPEKETPSCTIKNFPNAIQHTIEWSRSQFENLFVKPAQSVNSYLSEPNYLETTLKYSGQITEQIGQIFSYLVTNKPLTFEECIVWARLQFEEKFNNDIQQLLFSLPKDGVTSTGQPFWSGPKRAPDPLTFNADDPLHIQFIIAAANLHAFNYGLRGEADPALYRKVASSVDVPEFTPKSGVKVQITENDPVAQSGGNDDGSDLIAQLPAPSDMPGYRLTPAEFEKDDDTNHHIDFITAASNLRATNYNIPVADRHSTKQIAGRIIPAIATTTSLVVGLVCLELYKIIDGKRDLERYKNGFINLALPFFGFSEPIAAAKNKYRETEWTLWDRFQFKNDPTLKEIVDWFNETHRLEVSMVSQGVSMLWSSFIGKKKSEERLPMKFSKLVETVSKKPIAPHVKHLIVEVMVSDEEGEDVEVPFIVVYL</sequence>
<keyword evidence="2" id="KW-1185">Reference proteome</keyword>
<evidence type="ECO:0000313" key="2">
    <source>
        <dbReference type="Proteomes" id="UP000824881"/>
    </source>
</evidence>
<organism evidence="1 2">
    <name type="scientific">Pleurotus cornucopiae</name>
    <name type="common">Cornucopia mushroom</name>
    <dbReference type="NCBI Taxonomy" id="5321"/>
    <lineage>
        <taxon>Eukaryota</taxon>
        <taxon>Fungi</taxon>
        <taxon>Dikarya</taxon>
        <taxon>Basidiomycota</taxon>
        <taxon>Agaricomycotina</taxon>
        <taxon>Agaricomycetes</taxon>
        <taxon>Agaricomycetidae</taxon>
        <taxon>Agaricales</taxon>
        <taxon>Pleurotineae</taxon>
        <taxon>Pleurotaceae</taxon>
        <taxon>Pleurotus</taxon>
    </lineage>
</organism>
<comment type="caution">
    <text evidence="1">The sequence shown here is derived from an EMBL/GenBank/DDBJ whole genome shotgun (WGS) entry which is preliminary data.</text>
</comment>
<protein>
    <submittedName>
        <fullName evidence="1">Uncharacterized protein</fullName>
    </submittedName>
</protein>
<evidence type="ECO:0000313" key="1">
    <source>
        <dbReference type="EMBL" id="KAG9219252.1"/>
    </source>
</evidence>
<name>A0ACB7ILZ9_PLECO</name>
<accession>A0ACB7ILZ9</accession>
<reference evidence="1 2" key="1">
    <citation type="journal article" date="2021" name="Appl. Environ. Microbiol.">
        <title>Genetic linkage and physical mapping for an oyster mushroom Pleurotus cornucopiae and QTL analysis for the trait cap color.</title>
        <authorList>
            <person name="Zhang Y."/>
            <person name="Gao W."/>
            <person name="Sonnenberg A."/>
            <person name="Chen Q."/>
            <person name="Zhang J."/>
            <person name="Huang C."/>
        </authorList>
    </citation>
    <scope>NUCLEOTIDE SEQUENCE [LARGE SCALE GENOMIC DNA]</scope>
    <source>
        <strain evidence="1">CCMSSC00406</strain>
    </source>
</reference>